<comment type="caution">
    <text evidence="2">The sequence shown here is derived from an EMBL/GenBank/DDBJ whole genome shotgun (WGS) entry which is preliminary data.</text>
</comment>
<dbReference type="OrthoDB" id="648213at2"/>
<evidence type="ECO:0000313" key="2">
    <source>
        <dbReference type="EMBL" id="RAI01989.1"/>
    </source>
</evidence>
<dbReference type="AlphaFoldDB" id="A0A8B2NU11"/>
<evidence type="ECO:0000259" key="1">
    <source>
        <dbReference type="SMART" id="SM00953"/>
    </source>
</evidence>
<reference evidence="2 3" key="1">
    <citation type="submission" date="2018-05" db="EMBL/GenBank/DDBJ databases">
        <title>Acuticoccus sediminis sp. nov., isolated from deep-sea sediment of Indian Ocean.</title>
        <authorList>
            <person name="Liu X."/>
            <person name="Lai Q."/>
            <person name="Du Y."/>
            <person name="Sun F."/>
            <person name="Zhang X."/>
            <person name="Wang S."/>
            <person name="Shao Z."/>
        </authorList>
    </citation>
    <scope>NUCLEOTIDE SEQUENCE [LARGE SCALE GENOMIC DNA]</scope>
    <source>
        <strain evidence="2 3">PTG4-2</strain>
    </source>
</reference>
<proteinExistence type="predicted"/>
<accession>A0A8B2NU11</accession>
<keyword evidence="3" id="KW-1185">Reference proteome</keyword>
<dbReference type="InterPro" id="IPR014914">
    <property type="entry name" value="RES_dom"/>
</dbReference>
<dbReference type="Proteomes" id="UP000249590">
    <property type="component" value="Unassembled WGS sequence"/>
</dbReference>
<feature type="domain" description="RES" evidence="1">
    <location>
        <begin position="20"/>
        <end position="146"/>
    </location>
</feature>
<protein>
    <submittedName>
        <fullName evidence="2">RES domain-containing protein</fullName>
    </submittedName>
</protein>
<organism evidence="2 3">
    <name type="scientific">Acuticoccus sediminis</name>
    <dbReference type="NCBI Taxonomy" id="2184697"/>
    <lineage>
        <taxon>Bacteria</taxon>
        <taxon>Pseudomonadati</taxon>
        <taxon>Pseudomonadota</taxon>
        <taxon>Alphaproteobacteria</taxon>
        <taxon>Hyphomicrobiales</taxon>
        <taxon>Amorphaceae</taxon>
        <taxon>Acuticoccus</taxon>
    </lineage>
</organism>
<dbReference type="RefSeq" id="WP_111345251.1">
    <property type="nucleotide sequence ID" value="NZ_QHHQ01000002.1"/>
</dbReference>
<gene>
    <name evidence="2" type="ORF">DLJ53_11425</name>
</gene>
<dbReference type="Pfam" id="PF08808">
    <property type="entry name" value="RES"/>
    <property type="match status" value="1"/>
</dbReference>
<dbReference type="SMART" id="SM00953">
    <property type="entry name" value="RES"/>
    <property type="match status" value="1"/>
</dbReference>
<name>A0A8B2NU11_9HYPH</name>
<sequence length="161" mass="16457">MASSVEGSVWRLTRPAYAPGLDGKGAKLVGGRWNSPGSAVVYCGSSLALCVLETFVHLPPMMRTVAALPPMAAIEIALPAAAATIAAESLGAFDPNDEAACRALGDAWIADGASLALSVPSAVVPQERNLILNVAHADMAAVTVLTDAPYSFDTRLATPLA</sequence>
<evidence type="ECO:0000313" key="3">
    <source>
        <dbReference type="Proteomes" id="UP000249590"/>
    </source>
</evidence>
<dbReference type="EMBL" id="QHHQ01000002">
    <property type="protein sequence ID" value="RAI01989.1"/>
    <property type="molecule type" value="Genomic_DNA"/>
</dbReference>